<dbReference type="GO" id="GO:0046872">
    <property type="term" value="F:metal ion binding"/>
    <property type="evidence" value="ECO:0007669"/>
    <property type="project" value="UniProtKB-KW"/>
</dbReference>
<evidence type="ECO:0000256" key="10">
    <source>
        <dbReference type="ARBA" id="ARBA00022833"/>
    </source>
</evidence>
<evidence type="ECO:0000256" key="7">
    <source>
        <dbReference type="ARBA" id="ARBA00022723"/>
    </source>
</evidence>
<keyword evidence="10" id="KW-0862">Zinc</keyword>
<evidence type="ECO:0000313" key="13">
    <source>
        <dbReference type="Proteomes" id="UP000076078"/>
    </source>
</evidence>
<keyword evidence="9" id="KW-0378">Hydrolase</keyword>
<evidence type="ECO:0000256" key="6">
    <source>
        <dbReference type="ARBA" id="ARBA00022722"/>
    </source>
</evidence>
<evidence type="ECO:0000256" key="1">
    <source>
        <dbReference type="ARBA" id="ARBA00000402"/>
    </source>
</evidence>
<dbReference type="Proteomes" id="UP000076078">
    <property type="component" value="Unassembled WGS sequence"/>
</dbReference>
<dbReference type="GO" id="GO:0005739">
    <property type="term" value="C:mitochondrion"/>
    <property type="evidence" value="ECO:0007669"/>
    <property type="project" value="TreeGrafter"/>
</dbReference>
<dbReference type="GO" id="GO:0042781">
    <property type="term" value="F:3'-tRNA processing endoribonuclease activity"/>
    <property type="evidence" value="ECO:0007669"/>
    <property type="project" value="UniProtKB-EC"/>
</dbReference>
<evidence type="ECO:0000256" key="3">
    <source>
        <dbReference type="ARBA" id="ARBA00007823"/>
    </source>
</evidence>
<dbReference type="OMA" id="HEATFHD"/>
<evidence type="ECO:0000256" key="4">
    <source>
        <dbReference type="ARBA" id="ARBA00012477"/>
    </source>
</evidence>
<evidence type="ECO:0000256" key="8">
    <source>
        <dbReference type="ARBA" id="ARBA00022759"/>
    </source>
</evidence>
<keyword evidence="5" id="KW-0819">tRNA processing</keyword>
<dbReference type="InterPro" id="IPR036866">
    <property type="entry name" value="RibonucZ/Hydroxyglut_hydro"/>
</dbReference>
<dbReference type="GO" id="GO:1990180">
    <property type="term" value="P:mitochondrial tRNA 3'-end processing"/>
    <property type="evidence" value="ECO:0007669"/>
    <property type="project" value="TreeGrafter"/>
</dbReference>
<proteinExistence type="inferred from homology"/>
<dbReference type="SUPFAM" id="SSF56281">
    <property type="entry name" value="Metallo-hydrolase/oxidoreductase"/>
    <property type="match status" value="2"/>
</dbReference>
<dbReference type="CDD" id="cd07718">
    <property type="entry name" value="RNaseZ_ELAC1_ELAC2-C-term-like_MBL-fold"/>
    <property type="match status" value="1"/>
</dbReference>
<dbReference type="Gene3D" id="3.60.15.10">
    <property type="entry name" value="Ribonuclease Z/Hydroxyacylglutathione hydrolase-like"/>
    <property type="match status" value="2"/>
</dbReference>
<evidence type="ECO:0000256" key="2">
    <source>
        <dbReference type="ARBA" id="ARBA00001947"/>
    </source>
</evidence>
<feature type="domain" description="Metallo-beta-lactamase" evidence="11">
    <location>
        <begin position="616"/>
        <end position="827"/>
    </location>
</feature>
<dbReference type="PANTHER" id="PTHR12553">
    <property type="entry name" value="ZINC PHOSPHODIESTERASE ELAC PROTEIN 2"/>
    <property type="match status" value="1"/>
</dbReference>
<accession>A0A152A675</accession>
<dbReference type="InterPro" id="IPR001279">
    <property type="entry name" value="Metallo-B-lactamas"/>
</dbReference>
<evidence type="ECO:0000256" key="9">
    <source>
        <dbReference type="ARBA" id="ARBA00022801"/>
    </source>
</evidence>
<comment type="caution">
    <text evidence="12">The sequence shown here is derived from an EMBL/GenBank/DDBJ whole genome shotgun (WGS) entry which is preliminary data.</text>
</comment>
<comment type="cofactor">
    <cofactor evidence="2">
        <name>Zn(2+)</name>
        <dbReference type="ChEBI" id="CHEBI:29105"/>
    </cofactor>
</comment>
<protein>
    <recommendedName>
        <fullName evidence="4">ribonuclease Z</fullName>
        <ecNumber evidence="4">3.1.26.11</ecNumber>
    </recommendedName>
</protein>
<dbReference type="AlphaFoldDB" id="A0A152A675"/>
<name>A0A152A675_TIELA</name>
<dbReference type="EC" id="3.1.26.11" evidence="4"/>
<gene>
    <name evidence="12" type="ORF">DLAC_01745</name>
</gene>
<keyword evidence="7" id="KW-0479">Metal-binding</keyword>
<dbReference type="STRING" id="361077.A0A152A675"/>
<organism evidence="12 13">
    <name type="scientific">Tieghemostelium lacteum</name>
    <name type="common">Slime mold</name>
    <name type="synonym">Dictyostelium lacteum</name>
    <dbReference type="NCBI Taxonomy" id="361077"/>
    <lineage>
        <taxon>Eukaryota</taxon>
        <taxon>Amoebozoa</taxon>
        <taxon>Evosea</taxon>
        <taxon>Eumycetozoa</taxon>
        <taxon>Dictyostelia</taxon>
        <taxon>Dictyosteliales</taxon>
        <taxon>Raperosteliaceae</taxon>
        <taxon>Tieghemostelium</taxon>
    </lineage>
</organism>
<comment type="similarity">
    <text evidence="3">Belongs to the RNase Z family.</text>
</comment>
<dbReference type="InParanoid" id="A0A152A675"/>
<dbReference type="InterPro" id="IPR047151">
    <property type="entry name" value="RNZ2-like"/>
</dbReference>
<comment type="catalytic activity">
    <reaction evidence="1">
        <text>Endonucleolytic cleavage of RNA, removing extra 3' nucleotides from tRNA precursor, generating 3' termini of tRNAs. A 3'-hydroxy group is left at the tRNA terminus and a 5'-phosphoryl group is left at the trailer molecule.</text>
        <dbReference type="EC" id="3.1.26.11"/>
    </reaction>
</comment>
<dbReference type="Pfam" id="PF12706">
    <property type="entry name" value="Lactamase_B_2"/>
    <property type="match status" value="1"/>
</dbReference>
<keyword evidence="13" id="KW-1185">Reference proteome</keyword>
<evidence type="ECO:0000313" key="12">
    <source>
        <dbReference type="EMBL" id="KYR01734.1"/>
    </source>
</evidence>
<dbReference type="FunCoup" id="A0A152A675">
    <property type="interactions" value="9"/>
</dbReference>
<evidence type="ECO:0000256" key="5">
    <source>
        <dbReference type="ARBA" id="ARBA00022694"/>
    </source>
</evidence>
<sequence length="892" mass="101589">MKAGIKIYSNGSGYTDPSFVFWTPDKRYIFNLGNGVHRQNLTSQTRIKDANILFLTHLDPSTMSDVPNFILRNKNDIAMVGPIGTTHSILAHRYYLARRMKSIHVTECTEDEDFCLTDGYLKVLPVVLKSMKSNNTNENNNNNSQKLVDIDKRKVVTIFHNFKIPMTSNQTYKFFDNIGAKPFFDWTVLRGGILHSSTGCQFAMEEIEHYMIYYLLKQEPGVAEKDVKAFKPMRSKEIKAFLTQSSSNEEDDYEIENEDVNENQQEQEEFWAMESRHYRLITRLTKSLRSSNQQKRKLGIERAKIYMSDRIYGPVKSQTNTFPAPENFRSKESGQMDICCYICHLPDIIGKFSNEKADEFGIPKGPLRQQLCKGNSVVSPKTGNTVSPSDVLSPTIVGPVFMVLVCPSVEYLDQLVSNPLVNSYKTSERSGCIVHMIPEDILSTDKYMQFVNEFPDSKWQHIVLNQGSTYHEFTLKSGQLMNGLSEVSPMFFPPLYSSVTSKPIPQGINIKNIQRGRYQQTITLNPLSSEKLPTISDALCTESTDLSYHFERNPDTTNNISNISSHSEYEKSQLEMLSKLSDRELEIVFFGTVCSQSSETRNESCIFLDLFDKGGILLDCGGGSYSQFYRKYGPELTAIKLSKIKLIYLSHMHTDHHQGLFKILEMRHRALVDLNVPENERSLAILSPPPGHYYIREIERSLSLYKDPWSYIKFYTSNEYPCNSTLSQFVQKELGLQSYQTVPVIHAFASTGIVIKSQSGWSLAYSGDTSFCEEFNKAARDCTIMIHEATFQDSQCEKAHHKKHSTFSEAVKSGKEANAFISIFTHFSQRYPSIEALYAELSPSDLGHVSFAFDFMTVNIKNLSLIPKALLSIKMNSKDQNDSDDMDDEDDE</sequence>
<dbReference type="PANTHER" id="PTHR12553:SF54">
    <property type="entry name" value="RIBONUCLEASE Z"/>
    <property type="match status" value="1"/>
</dbReference>
<reference evidence="12 13" key="1">
    <citation type="submission" date="2015-12" db="EMBL/GenBank/DDBJ databases">
        <title>Dictyostelia acquired genes for synthesis and detection of signals that induce cell-type specialization by lateral gene transfer from prokaryotes.</title>
        <authorList>
            <person name="Gloeckner G."/>
            <person name="Schaap P."/>
        </authorList>
    </citation>
    <scope>NUCLEOTIDE SEQUENCE [LARGE SCALE GENOMIC DNA]</scope>
    <source>
        <strain evidence="12 13">TK</strain>
    </source>
</reference>
<evidence type="ECO:0000259" key="11">
    <source>
        <dbReference type="Pfam" id="PF12706"/>
    </source>
</evidence>
<dbReference type="OrthoDB" id="527344at2759"/>
<dbReference type="EMBL" id="LODT01000006">
    <property type="protein sequence ID" value="KYR01734.1"/>
    <property type="molecule type" value="Genomic_DNA"/>
</dbReference>
<keyword evidence="8" id="KW-0255">Endonuclease</keyword>
<keyword evidence="6" id="KW-0540">Nuclease</keyword>